<dbReference type="CDD" id="cd02253">
    <property type="entry name" value="DmpA"/>
    <property type="match status" value="1"/>
</dbReference>
<sequence>MSDRLARDFGLIPDSPPTGAANAITDVAGVRVGHFTRREGSLATGFTAILPHDGNLFREKVPAAVSVLNGFGKSAGLMQVEELGSIETPILLTNTFSVGVGFTALVRDALRANPDVGRETSTVNPLVCECNDGFLNDIQAMALTEADADAALAAARGPEGARPPAQGAVGAGTGMSCFGFKGGIGTSSRVFDLDGRAFTLGALVLANFGKAGDLVLPDGRRPAPDDLADAPERGSIIVVLATDAPLSSRQLRRVAQRGGAGVAWLGSFWGNGSGDVALAFSTARRLPHAGAAVLAAEEIAEDRIDAPFRAAAEATREAILNALCAAPACTGRDGHARPSLADWLNREKSR</sequence>
<dbReference type="InterPro" id="IPR016117">
    <property type="entry name" value="ArgJ-like_dom_sf"/>
</dbReference>
<keyword evidence="2" id="KW-0378">Hydrolase</keyword>
<reference evidence="2" key="1">
    <citation type="submission" date="2016-04" db="EMBL/GenBank/DDBJ databases">
        <authorList>
            <person name="Evans L.H."/>
            <person name="Alamgir A."/>
            <person name="Owens N."/>
            <person name="Weber N.D."/>
            <person name="Virtaneva K."/>
            <person name="Barbian K."/>
            <person name="Babar A."/>
            <person name="Rosenke K."/>
        </authorList>
    </citation>
    <scope>NUCLEOTIDE SEQUENCE</scope>
    <source>
        <strain evidence="2">86</strain>
    </source>
</reference>
<dbReference type="SUPFAM" id="SSF56266">
    <property type="entry name" value="DmpA/ArgJ-like"/>
    <property type="match status" value="1"/>
</dbReference>
<gene>
    <name evidence="2" type="ORF">KL86APRO_12047</name>
</gene>
<dbReference type="PANTHER" id="PTHR36512:SF3">
    <property type="entry name" value="BLR5678 PROTEIN"/>
    <property type="match status" value="1"/>
</dbReference>
<dbReference type="AlphaFoldDB" id="A0A212K2J0"/>
<dbReference type="PANTHER" id="PTHR36512">
    <property type="entry name" value="D-AMINOPEPTIDASE"/>
    <property type="match status" value="1"/>
</dbReference>
<evidence type="ECO:0000313" key="2">
    <source>
        <dbReference type="EMBL" id="SBW05960.1"/>
    </source>
</evidence>
<name>A0A212K2J0_9PROT</name>
<dbReference type="EMBL" id="FLUO01000001">
    <property type="protein sequence ID" value="SBW05960.1"/>
    <property type="molecule type" value="Genomic_DNA"/>
</dbReference>
<keyword evidence="2" id="KW-0031">Aminopeptidase</keyword>
<organism evidence="2">
    <name type="scientific">uncultured Alphaproteobacteria bacterium</name>
    <dbReference type="NCBI Taxonomy" id="91750"/>
    <lineage>
        <taxon>Bacteria</taxon>
        <taxon>Pseudomonadati</taxon>
        <taxon>Pseudomonadota</taxon>
        <taxon>Alphaproteobacteria</taxon>
        <taxon>environmental samples</taxon>
    </lineage>
</organism>
<dbReference type="InterPro" id="IPR005321">
    <property type="entry name" value="Peptidase_S58_DmpA"/>
</dbReference>
<keyword evidence="2" id="KW-0645">Protease</keyword>
<evidence type="ECO:0000256" key="1">
    <source>
        <dbReference type="ARBA" id="ARBA00007068"/>
    </source>
</evidence>
<proteinExistence type="inferred from homology"/>
<dbReference type="Gene3D" id="3.60.70.12">
    <property type="entry name" value="L-amino peptidase D-ALA esterase/amidase"/>
    <property type="match status" value="1"/>
</dbReference>
<accession>A0A212K2J0</accession>
<comment type="similarity">
    <text evidence="1">Belongs to the peptidase S58 family.</text>
</comment>
<dbReference type="GO" id="GO:0004177">
    <property type="term" value="F:aminopeptidase activity"/>
    <property type="evidence" value="ECO:0007669"/>
    <property type="project" value="UniProtKB-KW"/>
</dbReference>
<dbReference type="Pfam" id="PF03576">
    <property type="entry name" value="Peptidase_S58"/>
    <property type="match status" value="1"/>
</dbReference>
<protein>
    <submittedName>
        <fullName evidence="2">Putative D-aminopeptidase</fullName>
    </submittedName>
</protein>